<accession>A0ABQ5CZJ1</accession>
<dbReference type="Proteomes" id="UP001151760">
    <property type="component" value="Unassembled WGS sequence"/>
</dbReference>
<sequence length="123" mass="14074">SPSVSRVQRPKLLYSRTRQSDLKDYGKDRGIRSMITAGRPLKAAAYGYFGIVLPGHYPHDYRRVDSPSVSRVQRPKLLYSRTRQSDLKDYGKDRGIRSMITAGRPLKAAAYGYFGVRFLYIKN</sequence>
<evidence type="ECO:0000313" key="1">
    <source>
        <dbReference type="EMBL" id="GJT31547.1"/>
    </source>
</evidence>
<organism evidence="1 2">
    <name type="scientific">Tanacetum coccineum</name>
    <dbReference type="NCBI Taxonomy" id="301880"/>
    <lineage>
        <taxon>Eukaryota</taxon>
        <taxon>Viridiplantae</taxon>
        <taxon>Streptophyta</taxon>
        <taxon>Embryophyta</taxon>
        <taxon>Tracheophyta</taxon>
        <taxon>Spermatophyta</taxon>
        <taxon>Magnoliopsida</taxon>
        <taxon>eudicotyledons</taxon>
        <taxon>Gunneridae</taxon>
        <taxon>Pentapetalae</taxon>
        <taxon>asterids</taxon>
        <taxon>campanulids</taxon>
        <taxon>Asterales</taxon>
        <taxon>Asteraceae</taxon>
        <taxon>Asteroideae</taxon>
        <taxon>Anthemideae</taxon>
        <taxon>Anthemidinae</taxon>
        <taxon>Tanacetum</taxon>
    </lineage>
</organism>
<name>A0ABQ5CZJ1_9ASTR</name>
<reference evidence="1" key="2">
    <citation type="submission" date="2022-01" db="EMBL/GenBank/DDBJ databases">
        <authorList>
            <person name="Yamashiro T."/>
            <person name="Shiraishi A."/>
            <person name="Satake H."/>
            <person name="Nakayama K."/>
        </authorList>
    </citation>
    <scope>NUCLEOTIDE SEQUENCE</scope>
</reference>
<protein>
    <submittedName>
        <fullName evidence="1">Uncharacterized protein</fullName>
    </submittedName>
</protein>
<keyword evidence="2" id="KW-1185">Reference proteome</keyword>
<evidence type="ECO:0000313" key="2">
    <source>
        <dbReference type="Proteomes" id="UP001151760"/>
    </source>
</evidence>
<proteinExistence type="predicted"/>
<feature type="non-terminal residue" evidence="1">
    <location>
        <position position="1"/>
    </location>
</feature>
<reference evidence="1" key="1">
    <citation type="journal article" date="2022" name="Int. J. Mol. Sci.">
        <title>Draft Genome of Tanacetum Coccineum: Genomic Comparison of Closely Related Tanacetum-Family Plants.</title>
        <authorList>
            <person name="Yamashiro T."/>
            <person name="Shiraishi A."/>
            <person name="Nakayama K."/>
            <person name="Satake H."/>
        </authorList>
    </citation>
    <scope>NUCLEOTIDE SEQUENCE</scope>
</reference>
<dbReference type="EMBL" id="BQNB010014716">
    <property type="protein sequence ID" value="GJT31547.1"/>
    <property type="molecule type" value="Genomic_DNA"/>
</dbReference>
<comment type="caution">
    <text evidence="1">The sequence shown here is derived from an EMBL/GenBank/DDBJ whole genome shotgun (WGS) entry which is preliminary data.</text>
</comment>
<gene>
    <name evidence="1" type="ORF">Tco_0921966</name>
</gene>